<keyword evidence="1" id="KW-0245">EGF-like domain</keyword>
<dbReference type="Gene3D" id="2.60.120.260">
    <property type="entry name" value="Galactose-binding domain-like"/>
    <property type="match status" value="1"/>
</dbReference>
<dbReference type="SUPFAM" id="SSF57196">
    <property type="entry name" value="EGF/Laminin"/>
    <property type="match status" value="1"/>
</dbReference>
<reference evidence="4" key="1">
    <citation type="journal article" date="2023" name="G3 (Bethesda)">
        <title>Whole genome assembly and annotation of the endangered Caribbean coral Acropora cervicornis.</title>
        <authorList>
            <person name="Selwyn J.D."/>
            <person name="Vollmer S.V."/>
        </authorList>
    </citation>
    <scope>NUCLEOTIDE SEQUENCE</scope>
    <source>
        <strain evidence="4">K2</strain>
    </source>
</reference>
<comment type="caution">
    <text evidence="4">The sequence shown here is derived from an EMBL/GenBank/DDBJ whole genome shotgun (WGS) entry which is preliminary data.</text>
</comment>
<evidence type="ECO:0000313" key="5">
    <source>
        <dbReference type="Proteomes" id="UP001249851"/>
    </source>
</evidence>
<dbReference type="InterPro" id="IPR000421">
    <property type="entry name" value="FA58C"/>
</dbReference>
<evidence type="ECO:0000313" key="4">
    <source>
        <dbReference type="EMBL" id="KAK2573285.1"/>
    </source>
</evidence>
<dbReference type="Pfam" id="PF00008">
    <property type="entry name" value="EGF"/>
    <property type="match status" value="1"/>
</dbReference>
<dbReference type="SUPFAM" id="SSF49785">
    <property type="entry name" value="Galactose-binding domain-like"/>
    <property type="match status" value="1"/>
</dbReference>
<dbReference type="Gene3D" id="3.50.4.10">
    <property type="entry name" value="Hepatocyte Growth Factor"/>
    <property type="match status" value="1"/>
</dbReference>
<dbReference type="EMBL" id="JARQWQ010000002">
    <property type="protein sequence ID" value="KAK2573285.1"/>
    <property type="molecule type" value="Genomic_DNA"/>
</dbReference>
<dbReference type="PROSITE" id="PS50022">
    <property type="entry name" value="FA58C_3"/>
    <property type="match status" value="1"/>
</dbReference>
<keyword evidence="1" id="KW-1015">Disulfide bond</keyword>
<dbReference type="SUPFAM" id="SSF57414">
    <property type="entry name" value="Hairpin loop containing domain-like"/>
    <property type="match status" value="1"/>
</dbReference>
<keyword evidence="5" id="KW-1185">Reference proteome</keyword>
<dbReference type="InterPro" id="IPR008979">
    <property type="entry name" value="Galactose-bd-like_sf"/>
</dbReference>
<protein>
    <recommendedName>
        <fullName evidence="6">EGF-like domain-containing protein</fullName>
    </recommendedName>
</protein>
<feature type="domain" description="EGF-like" evidence="3">
    <location>
        <begin position="113"/>
        <end position="148"/>
    </location>
</feature>
<dbReference type="PROSITE" id="PS01186">
    <property type="entry name" value="EGF_2"/>
    <property type="match status" value="1"/>
</dbReference>
<dbReference type="SMART" id="SM00181">
    <property type="entry name" value="EGF"/>
    <property type="match status" value="1"/>
</dbReference>
<dbReference type="Pfam" id="PF00024">
    <property type="entry name" value="PAN_1"/>
    <property type="match status" value="1"/>
</dbReference>
<sequence>SCDHPLHLKMQNYLDLTLFFSSLFFTIAAGFSAECRTSFSNKDHVLIGHVMRTLKSKSFEKCTFSCELDLRCFSVNYFLWDKTCELNNASANSSPGHLVSRKGVVCIDMVIRKDDPCVSMRCGNGGTCVVSSKVQCNCVQGFIGPRCENLQDALGMESGYIKNEQITAASAKQGFDAWKGRLNGESCWIPGRLSSTEYISVTFSSAKTIKAIAMQGAPKQDCWVTTYKVEWQYGDSSSVFQKVNVLIAEHQL</sequence>
<accession>A0AAD9R582</accession>
<feature type="domain" description="F5/8 type C" evidence="2">
    <location>
        <begin position="147"/>
        <end position="252"/>
    </location>
</feature>
<dbReference type="PROSITE" id="PS50026">
    <property type="entry name" value="EGF_3"/>
    <property type="match status" value="1"/>
</dbReference>
<dbReference type="PANTHER" id="PTHR24543">
    <property type="entry name" value="MULTICOPPER OXIDASE-RELATED"/>
    <property type="match status" value="1"/>
</dbReference>
<dbReference type="PROSITE" id="PS00022">
    <property type="entry name" value="EGF_1"/>
    <property type="match status" value="1"/>
</dbReference>
<name>A0AAD9R582_ACRCE</name>
<comment type="caution">
    <text evidence="1">Lacks conserved residue(s) required for the propagation of feature annotation.</text>
</comment>
<gene>
    <name evidence="4" type="ORF">P5673_000924</name>
</gene>
<dbReference type="Proteomes" id="UP001249851">
    <property type="component" value="Unassembled WGS sequence"/>
</dbReference>
<dbReference type="InterPro" id="IPR000742">
    <property type="entry name" value="EGF"/>
</dbReference>
<dbReference type="Gene3D" id="2.10.25.10">
    <property type="entry name" value="Laminin"/>
    <property type="match status" value="1"/>
</dbReference>
<evidence type="ECO:0000259" key="2">
    <source>
        <dbReference type="PROSITE" id="PS50022"/>
    </source>
</evidence>
<evidence type="ECO:0000259" key="3">
    <source>
        <dbReference type="PROSITE" id="PS50026"/>
    </source>
</evidence>
<evidence type="ECO:0008006" key="6">
    <source>
        <dbReference type="Google" id="ProtNLM"/>
    </source>
</evidence>
<dbReference type="InterPro" id="IPR003609">
    <property type="entry name" value="Pan_app"/>
</dbReference>
<dbReference type="CDD" id="cd00054">
    <property type="entry name" value="EGF_CA"/>
    <property type="match status" value="1"/>
</dbReference>
<feature type="non-terminal residue" evidence="4">
    <location>
        <position position="252"/>
    </location>
</feature>
<dbReference type="AlphaFoldDB" id="A0AAD9R582"/>
<feature type="disulfide bond" evidence="1">
    <location>
        <begin position="138"/>
        <end position="147"/>
    </location>
</feature>
<reference evidence="4" key="2">
    <citation type="journal article" date="2023" name="Science">
        <title>Genomic signatures of disease resistance in endangered staghorn corals.</title>
        <authorList>
            <person name="Vollmer S.V."/>
            <person name="Selwyn J.D."/>
            <person name="Despard B.A."/>
            <person name="Roesel C.L."/>
        </authorList>
    </citation>
    <scope>NUCLEOTIDE SEQUENCE</scope>
    <source>
        <strain evidence="4">K2</strain>
    </source>
</reference>
<proteinExistence type="predicted"/>
<evidence type="ECO:0000256" key="1">
    <source>
        <dbReference type="PROSITE-ProRule" id="PRU00076"/>
    </source>
</evidence>
<organism evidence="4 5">
    <name type="scientific">Acropora cervicornis</name>
    <name type="common">Staghorn coral</name>
    <dbReference type="NCBI Taxonomy" id="6130"/>
    <lineage>
        <taxon>Eukaryota</taxon>
        <taxon>Metazoa</taxon>
        <taxon>Cnidaria</taxon>
        <taxon>Anthozoa</taxon>
        <taxon>Hexacorallia</taxon>
        <taxon>Scleractinia</taxon>
        <taxon>Astrocoeniina</taxon>
        <taxon>Acroporidae</taxon>
        <taxon>Acropora</taxon>
    </lineage>
</organism>